<gene>
    <name evidence="3" type="primary">LOC108834110</name>
</gene>
<organism evidence="2 3">
    <name type="scientific">Raphanus sativus</name>
    <name type="common">Radish</name>
    <name type="synonym">Raphanus raphanistrum var. sativus</name>
    <dbReference type="NCBI Taxonomy" id="3726"/>
    <lineage>
        <taxon>Eukaryota</taxon>
        <taxon>Viridiplantae</taxon>
        <taxon>Streptophyta</taxon>
        <taxon>Embryophyta</taxon>
        <taxon>Tracheophyta</taxon>
        <taxon>Spermatophyta</taxon>
        <taxon>Magnoliopsida</taxon>
        <taxon>eudicotyledons</taxon>
        <taxon>Gunneridae</taxon>
        <taxon>Pentapetalae</taxon>
        <taxon>rosids</taxon>
        <taxon>malvids</taxon>
        <taxon>Brassicales</taxon>
        <taxon>Brassicaceae</taxon>
        <taxon>Brassiceae</taxon>
        <taxon>Raphanus</taxon>
    </lineage>
</organism>
<proteinExistence type="predicted"/>
<dbReference type="GeneID" id="108834110"/>
<dbReference type="InterPro" id="IPR026960">
    <property type="entry name" value="RVT-Znf"/>
</dbReference>
<reference evidence="3" key="2">
    <citation type="submission" date="2025-08" db="UniProtKB">
        <authorList>
            <consortium name="RefSeq"/>
        </authorList>
    </citation>
    <scope>IDENTIFICATION</scope>
    <source>
        <tissue evidence="3">Leaf</tissue>
    </source>
</reference>
<dbReference type="KEGG" id="rsz:108834110"/>
<evidence type="ECO:0000259" key="1">
    <source>
        <dbReference type="Pfam" id="PF13966"/>
    </source>
</evidence>
<dbReference type="AlphaFoldDB" id="A0A6J0LT88"/>
<evidence type="ECO:0000313" key="3">
    <source>
        <dbReference type="RefSeq" id="XP_018462974.2"/>
    </source>
</evidence>
<protein>
    <submittedName>
        <fullName evidence="3">Uncharacterized protein LOC108834110</fullName>
    </submittedName>
</protein>
<keyword evidence="2" id="KW-1185">Reference proteome</keyword>
<sequence>MVVCEVRAGTTASFWFDNWTSLGPLIELVGENGPMVSGLSINAVVADALTSEGWWLDRSRSRSPTITLLKECLPDAQEIIDAEEDDKYWWFPQPGQGTGVFSTSETWRVLHPSPVEVFWHKAIWFNGRIPKHAFISWIAARNRMVTRDRLISWGLQVPSSCVLCSGSIESRQHLFFNCSFSSRVWNYFMSKMNLAPPHDFEAVLRWLVNPAKDKNLTLVVRLVFQAVLYLIWKERNRRIHSVEKKSTSTLIAEIQQTIKLRLDPLARRQRLITGQDSVLAV</sequence>
<dbReference type="Proteomes" id="UP000504610">
    <property type="component" value="Chromosome 5"/>
</dbReference>
<dbReference type="Pfam" id="PF13966">
    <property type="entry name" value="zf-RVT"/>
    <property type="match status" value="1"/>
</dbReference>
<dbReference type="RefSeq" id="XP_018462974.2">
    <property type="nucleotide sequence ID" value="XM_018607472.2"/>
</dbReference>
<dbReference type="PANTHER" id="PTHR33116:SF78">
    <property type="entry name" value="OS12G0587133 PROTEIN"/>
    <property type="match status" value="1"/>
</dbReference>
<reference evidence="2" key="1">
    <citation type="journal article" date="2019" name="Database">
        <title>The radish genome database (RadishGD): an integrated information resource for radish genomics.</title>
        <authorList>
            <person name="Yu H.J."/>
            <person name="Baek S."/>
            <person name="Lee Y.J."/>
            <person name="Cho A."/>
            <person name="Mun J.H."/>
        </authorList>
    </citation>
    <scope>NUCLEOTIDE SEQUENCE [LARGE SCALE GENOMIC DNA]</scope>
    <source>
        <strain evidence="2">cv. WK10039</strain>
    </source>
</reference>
<dbReference type="PANTHER" id="PTHR33116">
    <property type="entry name" value="REVERSE TRANSCRIPTASE ZINC-BINDING DOMAIN-CONTAINING PROTEIN-RELATED-RELATED"/>
    <property type="match status" value="1"/>
</dbReference>
<evidence type="ECO:0000313" key="2">
    <source>
        <dbReference type="Proteomes" id="UP000504610"/>
    </source>
</evidence>
<accession>A0A6J0LT88</accession>
<feature type="domain" description="Reverse transcriptase zinc-binding" evidence="1">
    <location>
        <begin position="101"/>
        <end position="185"/>
    </location>
</feature>
<name>A0A6J0LT88_RAPSA</name>
<dbReference type="OrthoDB" id="1021566at2759"/>